<dbReference type="EMBL" id="SWMU01000003">
    <property type="protein sequence ID" value="TKS56250.1"/>
    <property type="molecule type" value="Genomic_DNA"/>
</dbReference>
<name>A0A4U5TPY8_9FLAO</name>
<dbReference type="AlphaFoldDB" id="A0A4U5TPY8"/>
<dbReference type="OrthoDB" id="1144836at2"/>
<feature type="chain" id="PRO_5020972163" description="Lipocalin-like domain-containing protein" evidence="1">
    <location>
        <begin position="23"/>
        <end position="178"/>
    </location>
</feature>
<evidence type="ECO:0000313" key="4">
    <source>
        <dbReference type="Proteomes" id="UP000306552"/>
    </source>
</evidence>
<dbReference type="Proteomes" id="UP000306552">
    <property type="component" value="Unassembled WGS sequence"/>
</dbReference>
<keyword evidence="4" id="KW-1185">Reference proteome</keyword>
<dbReference type="PROSITE" id="PS51257">
    <property type="entry name" value="PROKAR_LIPOPROTEIN"/>
    <property type="match status" value="1"/>
</dbReference>
<organism evidence="3 4">
    <name type="scientific">Mesohalobacter halotolerans</name>
    <dbReference type="NCBI Taxonomy" id="1883405"/>
    <lineage>
        <taxon>Bacteria</taxon>
        <taxon>Pseudomonadati</taxon>
        <taxon>Bacteroidota</taxon>
        <taxon>Flavobacteriia</taxon>
        <taxon>Flavobacteriales</taxon>
        <taxon>Flavobacteriaceae</taxon>
        <taxon>Mesohalobacter</taxon>
    </lineage>
</organism>
<comment type="caution">
    <text evidence="3">The sequence shown here is derived from an EMBL/GenBank/DDBJ whole genome shotgun (WGS) entry which is preliminary data.</text>
</comment>
<accession>A0A4U5TPY8</accession>
<dbReference type="InterPro" id="IPR024311">
    <property type="entry name" value="Lipocalin-like"/>
</dbReference>
<feature type="domain" description="Lipocalin-like" evidence="2">
    <location>
        <begin position="37"/>
        <end position="145"/>
    </location>
</feature>
<evidence type="ECO:0000313" key="3">
    <source>
        <dbReference type="EMBL" id="TKS56250.1"/>
    </source>
</evidence>
<feature type="signal peptide" evidence="1">
    <location>
        <begin position="1"/>
        <end position="22"/>
    </location>
</feature>
<evidence type="ECO:0000256" key="1">
    <source>
        <dbReference type="SAM" id="SignalP"/>
    </source>
</evidence>
<reference evidence="3 4" key="1">
    <citation type="submission" date="2019-04" db="EMBL/GenBank/DDBJ databases">
        <title>Psychroflexus halotolerans sp. nov., isolated from a marine solar saltern.</title>
        <authorList>
            <person name="Feng X."/>
        </authorList>
    </citation>
    <scope>NUCLEOTIDE SEQUENCE [LARGE SCALE GENOMIC DNA]</scope>
    <source>
        <strain evidence="3 4">WDS2C27</strain>
    </source>
</reference>
<evidence type="ECO:0000259" key="2">
    <source>
        <dbReference type="Pfam" id="PF13648"/>
    </source>
</evidence>
<sequence length="178" mass="19318">MVKSKFSLLFVVFISIAITSCSDDDSVQNTVLNVSDIEGNWSLFQINSTPVVDLEGDANTNPNIMAQTDCFNGMSLNFGTNGVLTVVSSEITFDSNADPSFDCSLRTDVGSYSISGNDLTVTIPISGNQEIQTVVIDVQNNNILSFTLTESQVAQFFSVPSGESFSTITELEFVYEKF</sequence>
<keyword evidence="1" id="KW-0732">Signal</keyword>
<dbReference type="Pfam" id="PF13648">
    <property type="entry name" value="Lipocalin_4"/>
    <property type="match status" value="1"/>
</dbReference>
<dbReference type="RefSeq" id="WP_138932366.1">
    <property type="nucleotide sequence ID" value="NZ_SWMU01000003.1"/>
</dbReference>
<proteinExistence type="predicted"/>
<gene>
    <name evidence="3" type="ORF">FCN74_09605</name>
</gene>
<protein>
    <recommendedName>
        <fullName evidence="2">Lipocalin-like domain-containing protein</fullName>
    </recommendedName>
</protein>